<dbReference type="InterPro" id="IPR029063">
    <property type="entry name" value="SAM-dependent_MTases_sf"/>
</dbReference>
<dbReference type="PANTHER" id="PTHR43591:SF24">
    <property type="entry name" value="2-METHOXY-6-POLYPRENYL-1,4-BENZOQUINOL METHYLASE, MITOCHONDRIAL"/>
    <property type="match status" value="1"/>
</dbReference>
<gene>
    <name evidence="2" type="ORF">LTR78_004551</name>
</gene>
<feature type="domain" description="Methyltransferase type 11" evidence="1">
    <location>
        <begin position="30"/>
        <end position="140"/>
    </location>
</feature>
<evidence type="ECO:0000313" key="3">
    <source>
        <dbReference type="Proteomes" id="UP001274830"/>
    </source>
</evidence>
<dbReference type="AlphaFoldDB" id="A0AAE0WPG6"/>
<evidence type="ECO:0000259" key="1">
    <source>
        <dbReference type="Pfam" id="PF08241"/>
    </source>
</evidence>
<comment type="caution">
    <text evidence="2">The sequence shown here is derived from an EMBL/GenBank/DDBJ whole genome shotgun (WGS) entry which is preliminary data.</text>
</comment>
<dbReference type="Gene3D" id="3.40.50.150">
    <property type="entry name" value="Vaccinia Virus protein VP39"/>
    <property type="match status" value="1"/>
</dbReference>
<dbReference type="InterPro" id="IPR013216">
    <property type="entry name" value="Methyltransf_11"/>
</dbReference>
<reference evidence="2" key="1">
    <citation type="submission" date="2023-07" db="EMBL/GenBank/DDBJ databases">
        <title>Black Yeasts Isolated from many extreme environments.</title>
        <authorList>
            <person name="Coleine C."/>
            <person name="Stajich J.E."/>
            <person name="Selbmann L."/>
        </authorList>
    </citation>
    <scope>NUCLEOTIDE SEQUENCE</scope>
    <source>
        <strain evidence="2">CCFEE 5485</strain>
    </source>
</reference>
<evidence type="ECO:0000313" key="2">
    <source>
        <dbReference type="EMBL" id="KAK3675468.1"/>
    </source>
</evidence>
<dbReference type="CDD" id="cd02440">
    <property type="entry name" value="AdoMet_MTases"/>
    <property type="match status" value="1"/>
</dbReference>
<dbReference type="EMBL" id="JAUTXT010000014">
    <property type="protein sequence ID" value="KAK3675468.1"/>
    <property type="molecule type" value="Genomic_DNA"/>
</dbReference>
<dbReference type="GO" id="GO:0008757">
    <property type="term" value="F:S-adenosylmethionine-dependent methyltransferase activity"/>
    <property type="evidence" value="ECO:0007669"/>
    <property type="project" value="InterPro"/>
</dbReference>
<dbReference type="Pfam" id="PF08241">
    <property type="entry name" value="Methyltransf_11"/>
    <property type="match status" value="1"/>
</dbReference>
<organism evidence="2 3">
    <name type="scientific">Recurvomyces mirabilis</name>
    <dbReference type="NCBI Taxonomy" id="574656"/>
    <lineage>
        <taxon>Eukaryota</taxon>
        <taxon>Fungi</taxon>
        <taxon>Dikarya</taxon>
        <taxon>Ascomycota</taxon>
        <taxon>Pezizomycotina</taxon>
        <taxon>Dothideomycetes</taxon>
        <taxon>Dothideomycetidae</taxon>
        <taxon>Mycosphaerellales</taxon>
        <taxon>Teratosphaeriaceae</taxon>
        <taxon>Recurvomyces</taxon>
    </lineage>
</organism>
<accession>A0AAE0WPG6</accession>
<dbReference type="SUPFAM" id="SSF53335">
    <property type="entry name" value="S-adenosyl-L-methionine-dependent methyltransferases"/>
    <property type="match status" value="1"/>
</dbReference>
<dbReference type="PANTHER" id="PTHR43591">
    <property type="entry name" value="METHYLTRANSFERASE"/>
    <property type="match status" value="1"/>
</dbReference>
<name>A0AAE0WPG6_9PEZI</name>
<protein>
    <recommendedName>
        <fullName evidence="1">Methyltransferase type 11 domain-containing protein</fullName>
    </recommendedName>
</protein>
<keyword evidence="3" id="KW-1185">Reference proteome</keyword>
<sequence length="263" mass="29147">MAETTSIRPIHKMLERANVLKSFSTASGILDNGCGPGLVMTYLLRDYGSQISKDCTLTCSDFSEGMVKQVQVSKEKYTAADPNSPWARLDTKVQNAMDLKEIADGSQSHITAGFVYFMTPDPQKSLSESLRVLSPSGVLALSAWKSSQWLDLMNLLTEVRPDKILPTLPEAWTSTGGIEGEMRKAGFKDIETYEVVVDMPYQSYDSFADFMITKMPHIIALSKDMSKEEMAKYKDLFIEKMKGMCATEPGVLHGMSLVALGRK</sequence>
<proteinExistence type="predicted"/>
<dbReference type="Proteomes" id="UP001274830">
    <property type="component" value="Unassembled WGS sequence"/>
</dbReference>